<organism evidence="1 2">
    <name type="scientific">Penicillium subrubescens</name>
    <dbReference type="NCBI Taxonomy" id="1316194"/>
    <lineage>
        <taxon>Eukaryota</taxon>
        <taxon>Fungi</taxon>
        <taxon>Dikarya</taxon>
        <taxon>Ascomycota</taxon>
        <taxon>Pezizomycotina</taxon>
        <taxon>Eurotiomycetes</taxon>
        <taxon>Eurotiomycetidae</taxon>
        <taxon>Eurotiales</taxon>
        <taxon>Aspergillaceae</taxon>
        <taxon>Penicillium</taxon>
    </lineage>
</organism>
<dbReference type="AlphaFoldDB" id="A0A1Q5U0A9"/>
<accession>A0A1Q5U0A9</accession>
<gene>
    <name evidence="1" type="ORF">PENSUB_6623</name>
</gene>
<evidence type="ECO:0000313" key="1">
    <source>
        <dbReference type="EMBL" id="OKP05903.1"/>
    </source>
</evidence>
<dbReference type="EMBL" id="MNBE01000602">
    <property type="protein sequence ID" value="OKP05903.1"/>
    <property type="molecule type" value="Genomic_DNA"/>
</dbReference>
<proteinExistence type="predicted"/>
<protein>
    <submittedName>
        <fullName evidence="1">Uncharacterized protein</fullName>
    </submittedName>
</protein>
<sequence>MPAEIKKLSLHRTIPHWMASAPEPSYSWEMPGMTIAGPEDRQNATPVGVGCRVLHIASEIDAIHAGNQVSDGVFNETHILWQIFFYLQGKAFAAVYPGLYTGG</sequence>
<name>A0A1Q5U0A9_9EURO</name>
<reference evidence="1 2" key="1">
    <citation type="submission" date="2016-10" db="EMBL/GenBank/DDBJ databases">
        <title>Genome sequence of the ascomycete fungus Penicillium subrubescens.</title>
        <authorList>
            <person name="De Vries R.P."/>
            <person name="Peng M."/>
            <person name="Dilokpimol A."/>
            <person name="Hilden K."/>
            <person name="Makela M.R."/>
            <person name="Grigoriev I."/>
            <person name="Riley R."/>
            <person name="Granchi Z."/>
        </authorList>
    </citation>
    <scope>NUCLEOTIDE SEQUENCE [LARGE SCALE GENOMIC DNA]</scope>
    <source>
        <strain evidence="1 2">CBS 132785</strain>
    </source>
</reference>
<evidence type="ECO:0000313" key="2">
    <source>
        <dbReference type="Proteomes" id="UP000186955"/>
    </source>
</evidence>
<dbReference type="Proteomes" id="UP000186955">
    <property type="component" value="Unassembled WGS sequence"/>
</dbReference>
<keyword evidence="2" id="KW-1185">Reference proteome</keyword>
<comment type="caution">
    <text evidence="1">The sequence shown here is derived from an EMBL/GenBank/DDBJ whole genome shotgun (WGS) entry which is preliminary data.</text>
</comment>